<sequence length="173" mass="18901">MKFLLLLVTAASAVAAWPFHYRSNCLTDDKASAIIDTFTQALRTPKDSFDTYVSLVQSIANPDYSEHSDSVNFFSGAPIGSVTVSSFDDLVTSHRAQGGPAYFQIDTLNIWHSCDVITWRYRAIQTEGTKPVTSIMALTLGKNGKIDAIFFEFNNAISAENFGYTITPPAVSG</sequence>
<name>A0AAV9N0W6_9EURO</name>
<dbReference type="Proteomes" id="UP001358417">
    <property type="component" value="Unassembled WGS sequence"/>
</dbReference>
<keyword evidence="1" id="KW-0732">Signal</keyword>
<dbReference type="RefSeq" id="XP_064703182.1">
    <property type="nucleotide sequence ID" value="XM_064849881.1"/>
</dbReference>
<keyword evidence="4" id="KW-1185">Reference proteome</keyword>
<feature type="domain" description="NTF2-like" evidence="2">
    <location>
        <begin position="24"/>
        <end position="164"/>
    </location>
</feature>
<evidence type="ECO:0000313" key="3">
    <source>
        <dbReference type="EMBL" id="KAK5047655.1"/>
    </source>
</evidence>
<dbReference type="AlphaFoldDB" id="A0AAV9N0W6"/>
<dbReference type="InterPro" id="IPR058645">
    <property type="entry name" value="NTF2-like_dom_7"/>
</dbReference>
<comment type="caution">
    <text evidence="3">The sequence shown here is derived from an EMBL/GenBank/DDBJ whole genome shotgun (WGS) entry which is preliminary data.</text>
</comment>
<organism evidence="3 4">
    <name type="scientific">Exophiala bonariae</name>
    <dbReference type="NCBI Taxonomy" id="1690606"/>
    <lineage>
        <taxon>Eukaryota</taxon>
        <taxon>Fungi</taxon>
        <taxon>Dikarya</taxon>
        <taxon>Ascomycota</taxon>
        <taxon>Pezizomycotina</taxon>
        <taxon>Eurotiomycetes</taxon>
        <taxon>Chaetothyriomycetidae</taxon>
        <taxon>Chaetothyriales</taxon>
        <taxon>Herpotrichiellaceae</taxon>
        <taxon>Exophiala</taxon>
    </lineage>
</organism>
<feature type="chain" id="PRO_5044001440" description="NTF2-like domain-containing protein" evidence="1">
    <location>
        <begin position="17"/>
        <end position="173"/>
    </location>
</feature>
<reference evidence="3 4" key="1">
    <citation type="submission" date="2023-08" db="EMBL/GenBank/DDBJ databases">
        <title>Black Yeasts Isolated from many extreme environments.</title>
        <authorList>
            <person name="Coleine C."/>
            <person name="Stajich J.E."/>
            <person name="Selbmann L."/>
        </authorList>
    </citation>
    <scope>NUCLEOTIDE SEQUENCE [LARGE SCALE GENOMIC DNA]</scope>
    <source>
        <strain evidence="3 4">CCFEE 5792</strain>
    </source>
</reference>
<accession>A0AAV9N0W6</accession>
<dbReference type="Pfam" id="PF26534">
    <property type="entry name" value="NTF2_7"/>
    <property type="match status" value="1"/>
</dbReference>
<proteinExistence type="predicted"/>
<evidence type="ECO:0000259" key="2">
    <source>
        <dbReference type="Pfam" id="PF26534"/>
    </source>
</evidence>
<evidence type="ECO:0000313" key="4">
    <source>
        <dbReference type="Proteomes" id="UP001358417"/>
    </source>
</evidence>
<gene>
    <name evidence="3" type="ORF">LTR84_006320</name>
</gene>
<protein>
    <recommendedName>
        <fullName evidence="2">NTF2-like domain-containing protein</fullName>
    </recommendedName>
</protein>
<feature type="signal peptide" evidence="1">
    <location>
        <begin position="1"/>
        <end position="16"/>
    </location>
</feature>
<dbReference type="GeneID" id="89974492"/>
<evidence type="ECO:0000256" key="1">
    <source>
        <dbReference type="SAM" id="SignalP"/>
    </source>
</evidence>
<dbReference type="EMBL" id="JAVRRD010000024">
    <property type="protein sequence ID" value="KAK5047655.1"/>
    <property type="molecule type" value="Genomic_DNA"/>
</dbReference>